<keyword evidence="5" id="KW-0853">WD repeat</keyword>
<dbReference type="GO" id="GO:0003743">
    <property type="term" value="F:translation initiation factor activity"/>
    <property type="evidence" value="ECO:0007669"/>
    <property type="project" value="UniProtKB-UniRule"/>
</dbReference>
<dbReference type="KEGG" id="btab:109031218"/>
<name>A0A9P0F1J4_BEMTA</name>
<keyword evidence="7 9" id="KW-0810">Translation regulation</keyword>
<comment type="similarity">
    <text evidence="2 9">Belongs to the WD repeat EIF2A family.</text>
</comment>
<evidence type="ECO:0000256" key="1">
    <source>
        <dbReference type="ARBA" id="ARBA00003993"/>
    </source>
</evidence>
<sequence>MATSKIPCLAVRGSTGISINQGPPNYELVPGFSRVESKSCKAMLFSPAGKYFAWVGTSGITIVNTATWGVVAEIPKPKTQFFKFSPKETYLMSWEPFAVSAANPEGSPNLSIWRSETGELVKAFVHKKHTAWDPQWSSDEHLCARLINGAELAVYEDSNFDEIKVKSKSLKVANFALSPGKAPHHFVFYLPAPAGQPSVCRLYQYPNFDLSGSLAQKTFFQADKVDFFWNSTGKEVLILTSTEVDKTGASYYGKQGLFLLSIKGDSAMVLTNATGPVYSVAWNPLGHEFCVIYGLMPSKATMFNTKAEPVFEFGESPRNAVHFNPLGNIVLLGGFGNLPGMVETWDVKSHKLIAKSDAPDTTLLHWSPDGVHYMTATTAPRLRVNNGFRIWHYSGALLYERPWNKQEELWDVQWQSFPVGTFKTAPVSYKAVEGIKSSQPTASKQVYVPPSARNRAADGAKIGFGAVKSVEPSASAIKNKKKKESKKNAKQRQLEQQTVEISTPLTPANKSNKKPAAATALSTSNSHASNGNHDAYITDSDDPEKVKKIKKVKNKLGQITKLKELQSEGQLMNPNQLDKINKENDLIKELENLVAS</sequence>
<keyword evidence="13" id="KW-1185">Reference proteome</keyword>
<dbReference type="SUPFAM" id="SSF82171">
    <property type="entry name" value="DPP6 N-terminal domain-like"/>
    <property type="match status" value="1"/>
</dbReference>
<evidence type="ECO:0000256" key="4">
    <source>
        <dbReference type="ARBA" id="ARBA00022540"/>
    </source>
</evidence>
<comment type="function">
    <text evidence="1 9">Functions in the early steps of protein synthesis of a small number of specific mRNAs. Acts by directing the binding of methionyl-tRNAi to 40S ribosomal subunits. In contrast to the eIF-2 complex, it binds methionyl-tRNAi to 40S subunits in a codon-dependent manner, whereas the eIF-2 complex binds methionyl-tRNAi to 40S subunits in a GTP-dependent manner.</text>
</comment>
<dbReference type="Gene3D" id="2.130.10.10">
    <property type="entry name" value="YVTN repeat-like/Quinoprotein amine dehydrogenase"/>
    <property type="match status" value="1"/>
</dbReference>
<dbReference type="InterPro" id="IPR015943">
    <property type="entry name" value="WD40/YVTN_repeat-like_dom_sf"/>
</dbReference>
<feature type="compositionally biased region" description="Polar residues" evidence="10">
    <location>
        <begin position="521"/>
        <end position="532"/>
    </location>
</feature>
<evidence type="ECO:0000256" key="8">
    <source>
        <dbReference type="ARBA" id="ARBA00022917"/>
    </source>
</evidence>
<evidence type="ECO:0000313" key="12">
    <source>
        <dbReference type="EMBL" id="CAH0387950.1"/>
    </source>
</evidence>
<dbReference type="InterPro" id="IPR011387">
    <property type="entry name" value="TIF2A"/>
</dbReference>
<dbReference type="GO" id="GO:0022627">
    <property type="term" value="C:cytosolic small ribosomal subunit"/>
    <property type="evidence" value="ECO:0007669"/>
    <property type="project" value="TreeGrafter"/>
</dbReference>
<dbReference type="Proteomes" id="UP001152759">
    <property type="component" value="Chromosome 4"/>
</dbReference>
<keyword evidence="8 9" id="KW-0648">Protein biosynthesis</keyword>
<dbReference type="EMBL" id="OU963865">
    <property type="protein sequence ID" value="CAH0387950.1"/>
    <property type="molecule type" value="Genomic_DNA"/>
</dbReference>
<organism evidence="12 13">
    <name type="scientific">Bemisia tabaci</name>
    <name type="common">Sweetpotato whitefly</name>
    <name type="synonym">Aleurodes tabaci</name>
    <dbReference type="NCBI Taxonomy" id="7038"/>
    <lineage>
        <taxon>Eukaryota</taxon>
        <taxon>Metazoa</taxon>
        <taxon>Ecdysozoa</taxon>
        <taxon>Arthropoda</taxon>
        <taxon>Hexapoda</taxon>
        <taxon>Insecta</taxon>
        <taxon>Pterygota</taxon>
        <taxon>Neoptera</taxon>
        <taxon>Paraneoptera</taxon>
        <taxon>Hemiptera</taxon>
        <taxon>Sternorrhyncha</taxon>
        <taxon>Aleyrodoidea</taxon>
        <taxon>Aleyrodidae</taxon>
        <taxon>Aleyrodinae</taxon>
        <taxon>Bemisia</taxon>
    </lineage>
</organism>
<dbReference type="PANTHER" id="PTHR13227:SF0">
    <property type="entry name" value="EUKARYOTIC TRANSLATION INITIATION FACTOR 2A"/>
    <property type="match status" value="1"/>
</dbReference>
<evidence type="ECO:0000256" key="10">
    <source>
        <dbReference type="SAM" id="MobiDB-lite"/>
    </source>
</evidence>
<dbReference type="PIRSF" id="PIRSF017222">
    <property type="entry name" value="eIF2A"/>
    <property type="match status" value="1"/>
</dbReference>
<dbReference type="Pfam" id="PF08662">
    <property type="entry name" value="eIF2A"/>
    <property type="match status" value="1"/>
</dbReference>
<dbReference type="PANTHER" id="PTHR13227">
    <property type="entry name" value="EUKARYOTIC TRANSLATION INITIATION FACTOR 2A"/>
    <property type="match status" value="1"/>
</dbReference>
<accession>A0A9P0F1J4</accession>
<evidence type="ECO:0000256" key="3">
    <source>
        <dbReference type="ARBA" id="ARBA00013819"/>
    </source>
</evidence>
<evidence type="ECO:0000259" key="11">
    <source>
        <dbReference type="Pfam" id="PF08662"/>
    </source>
</evidence>
<dbReference type="GO" id="GO:0043022">
    <property type="term" value="F:ribosome binding"/>
    <property type="evidence" value="ECO:0007669"/>
    <property type="project" value="UniProtKB-UniRule"/>
</dbReference>
<keyword evidence="6" id="KW-0677">Repeat</keyword>
<evidence type="ECO:0000256" key="9">
    <source>
        <dbReference type="PIRNR" id="PIRNR017222"/>
    </source>
</evidence>
<dbReference type="InterPro" id="IPR013979">
    <property type="entry name" value="TIF_beta_prop-like"/>
</dbReference>
<keyword evidence="4 9" id="KW-0396">Initiation factor</keyword>
<feature type="region of interest" description="Disordered" evidence="10">
    <location>
        <begin position="475"/>
        <end position="543"/>
    </location>
</feature>
<dbReference type="GO" id="GO:0006417">
    <property type="term" value="P:regulation of translation"/>
    <property type="evidence" value="ECO:0007669"/>
    <property type="project" value="UniProtKB-KW"/>
</dbReference>
<dbReference type="GO" id="GO:0003729">
    <property type="term" value="F:mRNA binding"/>
    <property type="evidence" value="ECO:0007669"/>
    <property type="project" value="TreeGrafter"/>
</dbReference>
<evidence type="ECO:0000256" key="6">
    <source>
        <dbReference type="ARBA" id="ARBA00022737"/>
    </source>
</evidence>
<feature type="compositionally biased region" description="Basic residues" evidence="10">
    <location>
        <begin position="478"/>
        <end position="490"/>
    </location>
</feature>
<evidence type="ECO:0000256" key="5">
    <source>
        <dbReference type="ARBA" id="ARBA00022574"/>
    </source>
</evidence>
<gene>
    <name evidence="12" type="ORF">BEMITA_LOCUS6905</name>
</gene>
<evidence type="ECO:0000256" key="7">
    <source>
        <dbReference type="ARBA" id="ARBA00022845"/>
    </source>
</evidence>
<feature type="domain" description="Translation initiation factor beta propellor-like" evidence="11">
    <location>
        <begin position="217"/>
        <end position="412"/>
    </location>
</feature>
<feature type="compositionally biased region" description="Polar residues" evidence="10">
    <location>
        <begin position="494"/>
        <end position="505"/>
    </location>
</feature>
<dbReference type="AlphaFoldDB" id="A0A9P0F1J4"/>
<dbReference type="GO" id="GO:0000049">
    <property type="term" value="F:tRNA binding"/>
    <property type="evidence" value="ECO:0007669"/>
    <property type="project" value="UniProtKB-UniRule"/>
</dbReference>
<evidence type="ECO:0000313" key="13">
    <source>
        <dbReference type="Proteomes" id="UP001152759"/>
    </source>
</evidence>
<protein>
    <recommendedName>
        <fullName evidence="3 9">Eukaryotic translation initiation factor 2A</fullName>
        <shortName evidence="9">eIF-2A</shortName>
    </recommendedName>
</protein>
<proteinExistence type="inferred from homology"/>
<reference evidence="12" key="1">
    <citation type="submission" date="2021-12" db="EMBL/GenBank/DDBJ databases">
        <authorList>
            <person name="King R."/>
        </authorList>
    </citation>
    <scope>NUCLEOTIDE SEQUENCE</scope>
</reference>
<evidence type="ECO:0000256" key="2">
    <source>
        <dbReference type="ARBA" id="ARBA00009573"/>
    </source>
</evidence>
<feature type="compositionally biased region" description="Low complexity" evidence="10">
    <location>
        <begin position="506"/>
        <end position="520"/>
    </location>
</feature>